<dbReference type="Gene3D" id="1.10.30.10">
    <property type="entry name" value="High mobility group box domain"/>
    <property type="match status" value="1"/>
</dbReference>
<dbReference type="GO" id="GO:0000978">
    <property type="term" value="F:RNA polymerase II cis-regulatory region sequence-specific DNA binding"/>
    <property type="evidence" value="ECO:0007669"/>
    <property type="project" value="TreeGrafter"/>
</dbReference>
<reference evidence="16" key="1">
    <citation type="submission" date="2020-07" db="EMBL/GenBank/DDBJ databases">
        <title>Multicomponent nature underlies the extraordinary mechanical properties of spider dragline silk.</title>
        <authorList>
            <person name="Kono N."/>
            <person name="Nakamura H."/>
            <person name="Mori M."/>
            <person name="Yoshida Y."/>
            <person name="Ohtoshi R."/>
            <person name="Malay A.D."/>
            <person name="Moran D.A.P."/>
            <person name="Tomita M."/>
            <person name="Numata K."/>
            <person name="Arakawa K."/>
        </authorList>
    </citation>
    <scope>NUCLEOTIDE SEQUENCE</scope>
</reference>
<evidence type="ECO:0000256" key="13">
    <source>
        <dbReference type="PROSITE-ProRule" id="PRU00267"/>
    </source>
</evidence>
<dbReference type="SUPFAM" id="SSF47095">
    <property type="entry name" value="HMG-box"/>
    <property type="match status" value="1"/>
</dbReference>
<sequence length="410" mass="45776">MNTNNLDPSSVTSAISTMMHNNMMQIAPLNPMSGSVNLNEAPNPSGSSKERIRRPMNAFMVWSRTQRRKIASENPKMHNSEISKRLGIEWKQLSESEKRFFIDEAKRLRKEHMIRYPDYKYRPRRKPKATPKATEPVLPPYGQNFSYLASINRGLMNPQGRAFDNDMRSAMVNNTFNPYANMVSNWHYPLGQHYPGEPATSQQYPPVPSMDPPRTGFYIPPYSIFEKGMINSDTNVEQNPAAYQTQMPQRSLESSPQPFAKLQTSCPVSSSNASQMHFNGPMFTSSPLTPPSSDTSADQRLLTQASAIKSERLSPSAGMGHTSMSINNSIPSEPATSMSSPGVSHSHISMSSPSVPPTSLSMNSQSMPQTTMSMYNMPLMYNSPQDMLPSQAQVGFYSPYMPSTPGRQMF</sequence>
<evidence type="ECO:0000256" key="5">
    <source>
        <dbReference type="ARBA" id="ARBA00022860"/>
    </source>
</evidence>
<evidence type="ECO:0000256" key="9">
    <source>
        <dbReference type="ARBA" id="ARBA00023163"/>
    </source>
</evidence>
<dbReference type="Pfam" id="PF00505">
    <property type="entry name" value="HMG_box"/>
    <property type="match status" value="1"/>
</dbReference>
<dbReference type="PANTHER" id="PTHR10270">
    <property type="entry name" value="SOX TRANSCRIPTION FACTOR"/>
    <property type="match status" value="1"/>
</dbReference>
<organism evidence="16 17">
    <name type="scientific">Trichonephila clavata</name>
    <name type="common">Joro spider</name>
    <name type="synonym">Nephila clavata</name>
    <dbReference type="NCBI Taxonomy" id="2740835"/>
    <lineage>
        <taxon>Eukaryota</taxon>
        <taxon>Metazoa</taxon>
        <taxon>Ecdysozoa</taxon>
        <taxon>Arthropoda</taxon>
        <taxon>Chelicerata</taxon>
        <taxon>Arachnida</taxon>
        <taxon>Araneae</taxon>
        <taxon>Araneomorphae</taxon>
        <taxon>Entelegynae</taxon>
        <taxon>Araneoidea</taxon>
        <taxon>Nephilidae</taxon>
        <taxon>Trichonephila</taxon>
    </lineage>
</organism>
<feature type="region of interest" description="Disordered" evidence="14">
    <location>
        <begin position="280"/>
        <end position="299"/>
    </location>
</feature>
<dbReference type="InterPro" id="IPR050140">
    <property type="entry name" value="SRY-related_HMG-box_TF-like"/>
</dbReference>
<feature type="compositionally biased region" description="Low complexity" evidence="14">
    <location>
        <begin position="337"/>
        <end position="353"/>
    </location>
</feature>
<evidence type="ECO:0000313" key="17">
    <source>
        <dbReference type="Proteomes" id="UP000887116"/>
    </source>
</evidence>
<evidence type="ECO:0000256" key="10">
    <source>
        <dbReference type="ARBA" id="ARBA00023242"/>
    </source>
</evidence>
<dbReference type="CDD" id="cd22028">
    <property type="entry name" value="HMG-box_SoxA_SoxB_SoxG"/>
    <property type="match status" value="1"/>
</dbReference>
<evidence type="ECO:0000256" key="7">
    <source>
        <dbReference type="ARBA" id="ARBA00023125"/>
    </source>
</evidence>
<feature type="compositionally biased region" description="Low complexity" evidence="14">
    <location>
        <begin position="284"/>
        <end position="296"/>
    </location>
</feature>
<dbReference type="GO" id="GO:0016607">
    <property type="term" value="C:nuclear speck"/>
    <property type="evidence" value="ECO:0007669"/>
    <property type="project" value="UniProtKB-SubCell"/>
</dbReference>
<dbReference type="Proteomes" id="UP000887116">
    <property type="component" value="Unassembled WGS sequence"/>
</dbReference>
<keyword evidence="9" id="KW-0804">Transcription</keyword>
<dbReference type="GO" id="GO:0005516">
    <property type="term" value="F:calmodulin binding"/>
    <property type="evidence" value="ECO:0007669"/>
    <property type="project" value="UniProtKB-KW"/>
</dbReference>
<dbReference type="EMBL" id="BMAO01020641">
    <property type="protein sequence ID" value="GFQ68873.1"/>
    <property type="molecule type" value="Genomic_DNA"/>
</dbReference>
<evidence type="ECO:0000256" key="12">
    <source>
        <dbReference type="ARBA" id="ARBA00045821"/>
    </source>
</evidence>
<evidence type="ECO:0000259" key="15">
    <source>
        <dbReference type="PROSITE" id="PS50118"/>
    </source>
</evidence>
<accession>A0A8X6F229</accession>
<feature type="DNA-binding region" description="HMG box" evidence="13">
    <location>
        <begin position="52"/>
        <end position="120"/>
    </location>
</feature>
<proteinExistence type="inferred from homology"/>
<evidence type="ECO:0000256" key="8">
    <source>
        <dbReference type="ARBA" id="ARBA00023159"/>
    </source>
</evidence>
<dbReference type="PROSITE" id="PS50118">
    <property type="entry name" value="HMG_BOX_2"/>
    <property type="match status" value="1"/>
</dbReference>
<evidence type="ECO:0000256" key="3">
    <source>
        <dbReference type="ARBA" id="ARBA00019052"/>
    </source>
</evidence>
<keyword evidence="17" id="KW-1185">Reference proteome</keyword>
<evidence type="ECO:0000256" key="14">
    <source>
        <dbReference type="SAM" id="MobiDB-lite"/>
    </source>
</evidence>
<gene>
    <name evidence="16" type="primary">sox2</name>
    <name evidence="16" type="ORF">TNCT_426201</name>
</gene>
<comment type="similarity">
    <text evidence="2">Belongs to the SRY family.</text>
</comment>
<dbReference type="OrthoDB" id="6247875at2759"/>
<keyword evidence="10 13" id="KW-0539">Nucleus</keyword>
<dbReference type="GO" id="GO:0007548">
    <property type="term" value="P:sex differentiation"/>
    <property type="evidence" value="ECO:0007669"/>
    <property type="project" value="UniProtKB-KW"/>
</dbReference>
<dbReference type="FunFam" id="1.10.30.10:FF:000002">
    <property type="entry name" value="transcription factor Sox-2"/>
    <property type="match status" value="1"/>
</dbReference>
<dbReference type="PANTHER" id="PTHR10270:SF161">
    <property type="entry name" value="SEX-DETERMINING REGION Y PROTEIN"/>
    <property type="match status" value="1"/>
</dbReference>
<evidence type="ECO:0000256" key="1">
    <source>
        <dbReference type="ARBA" id="ARBA00004324"/>
    </source>
</evidence>
<dbReference type="InterPro" id="IPR036910">
    <property type="entry name" value="HMG_box_dom_sf"/>
</dbReference>
<evidence type="ECO:0000256" key="2">
    <source>
        <dbReference type="ARBA" id="ARBA00005998"/>
    </source>
</evidence>
<keyword evidence="7 13" id="KW-0238">DNA-binding</keyword>
<protein>
    <recommendedName>
        <fullName evidence="3">Sex-determining region Y protein</fullName>
    </recommendedName>
    <alternativeName>
        <fullName evidence="11">Testis-determining factor</fullName>
    </alternativeName>
</protein>
<evidence type="ECO:0000256" key="4">
    <source>
        <dbReference type="ARBA" id="ARBA00022782"/>
    </source>
</evidence>
<keyword evidence="4" id="KW-0221">Differentiation</keyword>
<comment type="function">
    <text evidence="12">Transcriptional regulator that controls a genetic switch in male development. It is necessary and sufficient for initiating male sex determination by directing the development of supporting cell precursors (pre-Sertoli cells) as Sertoli rather than granulosa cells. Involved in different aspects of gene regulation including promoter activation or repression. Binds to the DNA consensus sequence 5'-[AT]AACAA[AT]-3'. SRY HMG box recognizes DNA by partial intercalation in the minor groove and promotes DNA bending. Also involved in pre-mRNA splicing. In male adult brain involved in the maintenance of motor functions of dopaminergic neurons.</text>
</comment>
<feature type="domain" description="HMG box" evidence="15">
    <location>
        <begin position="52"/>
        <end position="120"/>
    </location>
</feature>
<dbReference type="GO" id="GO:0001228">
    <property type="term" value="F:DNA-binding transcription activator activity, RNA polymerase II-specific"/>
    <property type="evidence" value="ECO:0007669"/>
    <property type="project" value="TreeGrafter"/>
</dbReference>
<keyword evidence="6" id="KW-0726">Sexual differentiation</keyword>
<feature type="region of interest" description="Disordered" evidence="14">
    <location>
        <begin position="307"/>
        <end position="364"/>
    </location>
</feature>
<dbReference type="AlphaFoldDB" id="A0A8X6F229"/>
<keyword evidence="8" id="KW-0010">Activator</keyword>
<evidence type="ECO:0000256" key="6">
    <source>
        <dbReference type="ARBA" id="ARBA00022928"/>
    </source>
</evidence>
<keyword evidence="5" id="KW-0112">Calmodulin-binding</keyword>
<dbReference type="InterPro" id="IPR009071">
    <property type="entry name" value="HMG_box_dom"/>
</dbReference>
<comment type="caution">
    <text evidence="16">The sequence shown here is derived from an EMBL/GenBank/DDBJ whole genome shotgun (WGS) entry which is preliminary data.</text>
</comment>
<evidence type="ECO:0000256" key="11">
    <source>
        <dbReference type="ARBA" id="ARBA00032498"/>
    </source>
</evidence>
<name>A0A8X6F229_TRICU</name>
<feature type="compositionally biased region" description="Polar residues" evidence="14">
    <location>
        <begin position="322"/>
        <end position="336"/>
    </location>
</feature>
<dbReference type="SMART" id="SM00398">
    <property type="entry name" value="HMG"/>
    <property type="match status" value="1"/>
</dbReference>
<comment type="subcellular location">
    <subcellularLocation>
        <location evidence="1">Nucleus speckle</location>
    </subcellularLocation>
</comment>
<evidence type="ECO:0000313" key="16">
    <source>
        <dbReference type="EMBL" id="GFQ68873.1"/>
    </source>
</evidence>
<dbReference type="GO" id="GO:0030154">
    <property type="term" value="P:cell differentiation"/>
    <property type="evidence" value="ECO:0007669"/>
    <property type="project" value="UniProtKB-KW"/>
</dbReference>